<evidence type="ECO:0008006" key="3">
    <source>
        <dbReference type="Google" id="ProtNLM"/>
    </source>
</evidence>
<dbReference type="GeneID" id="65084197"/>
<sequence>MRNMLIQNLQREIIFLICESICPHCHNLYEDWPAVGSTAEIPLPPAAKVHRQTIFSLSLVCKRWGCIAQKVLHHHFGYFETHPKAEFLFCRTLSENPELGKHVKEAIIRQISTYDWSLGEEWLARSLNKFSGVLDFPEASSLPDISMRGEFIAPLILLQVPTLDRLSIQNERLNGTMRKFRALFLGRQCVVPRSIATIYVAPLDNRGSNKGSLDLSEACLGGLLSASPGVRDMTLYNPIPQSLRNRLSLSSLRTLTLSATFLREELRLLLSFTGPLEIFTYYDISRPTFKGVTIQEICDLLISKKHSLAKLHFQTLQKYQDFTTAKSLINVNNFRFPFGGFWSPTDAEPILEEHSLLDIFPPNLSTLWLDVSEFTILGILDALTNYILSRPRDPPQEQVLRYVVIEVLTSVDIESSEFPLAINRSAWKKIKQKCQSFLRHGRIIMFLRCWKTGRGRIVSRDVDSYQDI</sequence>
<dbReference type="RefSeq" id="XP_041679181.1">
    <property type="nucleotide sequence ID" value="XM_041828305.1"/>
</dbReference>
<evidence type="ECO:0000313" key="1">
    <source>
        <dbReference type="EMBL" id="CVK88400.1"/>
    </source>
</evidence>
<proteinExistence type="predicted"/>
<gene>
    <name evidence="1" type="ORF">FMAN_04929</name>
</gene>
<dbReference type="AlphaFoldDB" id="A0A1L7SPA4"/>
<protein>
    <recommendedName>
        <fullName evidence="3">F-box domain-containing protein</fullName>
    </recommendedName>
</protein>
<reference evidence="2" key="1">
    <citation type="journal article" date="2016" name="Genome Biol. Evol.">
        <title>Comparative 'omics' of the Fusarium fujikuroi species complex highlights differences in genetic potential and metabolite synthesis.</title>
        <authorList>
            <person name="Niehaus E.-M."/>
            <person name="Muensterkoetter M."/>
            <person name="Proctor R.H."/>
            <person name="Brown D.W."/>
            <person name="Sharon A."/>
            <person name="Idan Y."/>
            <person name="Oren-Young L."/>
            <person name="Sieber C.M."/>
            <person name="Novak O."/>
            <person name="Pencik A."/>
            <person name="Tarkowska D."/>
            <person name="Hromadova K."/>
            <person name="Freeman S."/>
            <person name="Maymon M."/>
            <person name="Elazar M."/>
            <person name="Youssef S.A."/>
            <person name="El-Shabrawy E.S.M."/>
            <person name="Shalaby A.B.A."/>
            <person name="Houterman P."/>
            <person name="Brock N.L."/>
            <person name="Burkhardt I."/>
            <person name="Tsavkelova E.A."/>
            <person name="Dickschat J.S."/>
            <person name="Galuszka P."/>
            <person name="Gueldener U."/>
            <person name="Tudzynski B."/>
        </authorList>
    </citation>
    <scope>NUCLEOTIDE SEQUENCE [LARGE SCALE GENOMIC DNA]</scope>
    <source>
        <strain evidence="2">MRC7560</strain>
    </source>
</reference>
<dbReference type="VEuPathDB" id="FungiDB:FMAN_04929"/>
<dbReference type="Proteomes" id="UP000184255">
    <property type="component" value="Unassembled WGS sequence"/>
</dbReference>
<accession>A0A1L7SPA4</accession>
<name>A0A1L7SPA4_FUSMA</name>
<organism evidence="1 2">
    <name type="scientific">Fusarium mangiferae</name>
    <name type="common">Mango malformation disease fungus</name>
    <dbReference type="NCBI Taxonomy" id="192010"/>
    <lineage>
        <taxon>Eukaryota</taxon>
        <taxon>Fungi</taxon>
        <taxon>Dikarya</taxon>
        <taxon>Ascomycota</taxon>
        <taxon>Pezizomycotina</taxon>
        <taxon>Sordariomycetes</taxon>
        <taxon>Hypocreomycetidae</taxon>
        <taxon>Hypocreales</taxon>
        <taxon>Nectriaceae</taxon>
        <taxon>Fusarium</taxon>
        <taxon>Fusarium fujikuroi species complex</taxon>
    </lineage>
</organism>
<evidence type="ECO:0000313" key="2">
    <source>
        <dbReference type="Proteomes" id="UP000184255"/>
    </source>
</evidence>
<keyword evidence="2" id="KW-1185">Reference proteome</keyword>
<comment type="caution">
    <text evidence="1">The sequence shown here is derived from an EMBL/GenBank/DDBJ whole genome shotgun (WGS) entry which is preliminary data.</text>
</comment>
<dbReference type="EMBL" id="FCQH01000003">
    <property type="protein sequence ID" value="CVK88400.1"/>
    <property type="molecule type" value="Genomic_DNA"/>
</dbReference>